<proteinExistence type="predicted"/>
<sequence length="191" mass="20546">MATLKSIVNKYLKDSDAYDLGVGDNANNIALLAFKIATQEGLSIYKLQDGILDEFEDETGVDTGNSANESYDSSNDLYTQTTNGDLTLISAAQAAVAVPTDVRIVVFEQDIDSITINTDLKAFASRDGGTTYTEFVLVDEGDYASGQQIWAASADVSGQPSGSSMRWKIRGYNNSGDAKEFNIHGVSLTWS</sequence>
<name>A0A382H9H0_9ZZZZ</name>
<gene>
    <name evidence="1" type="ORF">METZ01_LOCUS236706</name>
</gene>
<dbReference type="EMBL" id="UINC01059916">
    <property type="protein sequence ID" value="SVB83852.1"/>
    <property type="molecule type" value="Genomic_DNA"/>
</dbReference>
<accession>A0A382H9H0</accession>
<dbReference type="AlphaFoldDB" id="A0A382H9H0"/>
<protein>
    <submittedName>
        <fullName evidence="1">Uncharacterized protein</fullName>
    </submittedName>
</protein>
<organism evidence="1">
    <name type="scientific">marine metagenome</name>
    <dbReference type="NCBI Taxonomy" id="408172"/>
    <lineage>
        <taxon>unclassified sequences</taxon>
        <taxon>metagenomes</taxon>
        <taxon>ecological metagenomes</taxon>
    </lineage>
</organism>
<evidence type="ECO:0000313" key="1">
    <source>
        <dbReference type="EMBL" id="SVB83852.1"/>
    </source>
</evidence>
<reference evidence="1" key="1">
    <citation type="submission" date="2018-05" db="EMBL/GenBank/DDBJ databases">
        <authorList>
            <person name="Lanie J.A."/>
            <person name="Ng W.-L."/>
            <person name="Kazmierczak K.M."/>
            <person name="Andrzejewski T.M."/>
            <person name="Davidsen T.M."/>
            <person name="Wayne K.J."/>
            <person name="Tettelin H."/>
            <person name="Glass J.I."/>
            <person name="Rusch D."/>
            <person name="Podicherti R."/>
            <person name="Tsui H.-C.T."/>
            <person name="Winkler M.E."/>
        </authorList>
    </citation>
    <scope>NUCLEOTIDE SEQUENCE</scope>
</reference>